<dbReference type="PROSITE" id="PS50880">
    <property type="entry name" value="TOPRIM"/>
    <property type="match status" value="1"/>
</dbReference>
<comment type="caution">
    <text evidence="11">The sequence shown here is derived from an EMBL/GenBank/DDBJ whole genome shotgun (WGS) entry which is preliminary data.</text>
</comment>
<dbReference type="InterPro" id="IPR023406">
    <property type="entry name" value="Topo_IA_AS"/>
</dbReference>
<dbReference type="InterPro" id="IPR023405">
    <property type="entry name" value="Topo_IA_core_domain"/>
</dbReference>
<dbReference type="SMART" id="SM00437">
    <property type="entry name" value="TOP1Ac"/>
    <property type="match status" value="1"/>
</dbReference>
<dbReference type="PRINTS" id="PR00417">
    <property type="entry name" value="PRTPISMRASEI"/>
</dbReference>
<dbReference type="SMART" id="SM00436">
    <property type="entry name" value="TOP1Bc"/>
    <property type="match status" value="1"/>
</dbReference>
<dbReference type="GO" id="GO:0006281">
    <property type="term" value="P:DNA repair"/>
    <property type="evidence" value="ECO:0007669"/>
    <property type="project" value="TreeGrafter"/>
</dbReference>
<evidence type="ECO:0000256" key="2">
    <source>
        <dbReference type="ARBA" id="ARBA00009446"/>
    </source>
</evidence>
<organism evidence="11 12">
    <name type="scientific">Fervidicoccus fontis</name>
    <dbReference type="NCBI Taxonomy" id="683846"/>
    <lineage>
        <taxon>Archaea</taxon>
        <taxon>Thermoproteota</taxon>
        <taxon>Thermoprotei</taxon>
        <taxon>Fervidicoccales</taxon>
        <taxon>Fervidicoccaceae</taxon>
        <taxon>Fervidicoccus</taxon>
    </lineage>
</organism>
<reference evidence="11" key="1">
    <citation type="submission" date="2020-10" db="EMBL/GenBank/DDBJ databases">
        <title>Fervidococcus fontis strain 3639Fd - the first crenarchaeon capable of growth on lipids.</title>
        <authorList>
            <person name="Kochetkova T.V."/>
            <person name="Elcheninov A.G."/>
            <person name="Toschakov S.V."/>
            <person name="Kublanov I.V."/>
        </authorList>
    </citation>
    <scope>NUCLEOTIDE SEQUENCE</scope>
    <source>
        <strain evidence="11">3639Fd</strain>
    </source>
</reference>
<feature type="domain" description="Topo IA-type catalytic" evidence="10">
    <location>
        <begin position="162"/>
        <end position="580"/>
    </location>
</feature>
<dbReference type="InterPro" id="IPR005739">
    <property type="entry name" value="TopoI_arch"/>
</dbReference>
<keyword evidence="5" id="KW-0862">Zinc</keyword>
<evidence type="ECO:0000256" key="4">
    <source>
        <dbReference type="ARBA" id="ARBA00022723"/>
    </source>
</evidence>
<evidence type="ECO:0000256" key="3">
    <source>
        <dbReference type="ARBA" id="ARBA00012891"/>
    </source>
</evidence>
<dbReference type="NCBIfam" id="NF004438">
    <property type="entry name" value="PRK05776.1"/>
    <property type="match status" value="1"/>
</dbReference>
<dbReference type="InterPro" id="IPR003602">
    <property type="entry name" value="Topo_IA_DNA-bd_dom"/>
</dbReference>
<evidence type="ECO:0000256" key="8">
    <source>
        <dbReference type="ARBA" id="ARBA00023235"/>
    </source>
</evidence>
<dbReference type="InterPro" id="IPR000380">
    <property type="entry name" value="Topo_IA"/>
</dbReference>
<dbReference type="GO" id="GO:0006265">
    <property type="term" value="P:DNA topological change"/>
    <property type="evidence" value="ECO:0007669"/>
    <property type="project" value="InterPro"/>
</dbReference>
<dbReference type="InterPro" id="IPR013826">
    <property type="entry name" value="Topo_IA_cen_sub3"/>
</dbReference>
<dbReference type="GO" id="GO:0003917">
    <property type="term" value="F:DNA topoisomerase type I (single strand cut, ATP-independent) activity"/>
    <property type="evidence" value="ECO:0007669"/>
    <property type="project" value="UniProtKB-EC"/>
</dbReference>
<keyword evidence="8 11" id="KW-0413">Isomerase</keyword>
<dbReference type="InterPro" id="IPR013825">
    <property type="entry name" value="Topo_IA_cen_sub2"/>
</dbReference>
<dbReference type="Gene3D" id="1.10.460.10">
    <property type="entry name" value="Topoisomerase I, domain 2"/>
    <property type="match status" value="1"/>
</dbReference>
<dbReference type="GO" id="GO:0003677">
    <property type="term" value="F:DNA binding"/>
    <property type="evidence" value="ECO:0007669"/>
    <property type="project" value="UniProtKB-KW"/>
</dbReference>
<dbReference type="InterPro" id="IPR006171">
    <property type="entry name" value="TOPRIM_dom"/>
</dbReference>
<dbReference type="EMBL" id="JADEZV010000003">
    <property type="protein sequence ID" value="MBE9391464.1"/>
    <property type="molecule type" value="Genomic_DNA"/>
</dbReference>
<evidence type="ECO:0000259" key="9">
    <source>
        <dbReference type="PROSITE" id="PS50880"/>
    </source>
</evidence>
<dbReference type="PROSITE" id="PS52039">
    <property type="entry name" value="TOPO_IA_2"/>
    <property type="match status" value="1"/>
</dbReference>
<dbReference type="AlphaFoldDB" id="A0A843ABR1"/>
<dbReference type="PANTHER" id="PTHR11390">
    <property type="entry name" value="PROKARYOTIC DNA TOPOISOMERASE"/>
    <property type="match status" value="1"/>
</dbReference>
<dbReference type="SUPFAM" id="SSF56712">
    <property type="entry name" value="Prokaryotic type I DNA topoisomerase"/>
    <property type="match status" value="1"/>
</dbReference>
<evidence type="ECO:0000313" key="12">
    <source>
        <dbReference type="Proteomes" id="UP000652307"/>
    </source>
</evidence>
<accession>A0A843ABR1</accession>
<dbReference type="Gene3D" id="1.10.290.10">
    <property type="entry name" value="Topoisomerase I, domain 4"/>
    <property type="match status" value="1"/>
</dbReference>
<dbReference type="Pfam" id="PF01751">
    <property type="entry name" value="Toprim"/>
    <property type="match status" value="1"/>
</dbReference>
<evidence type="ECO:0000256" key="1">
    <source>
        <dbReference type="ARBA" id="ARBA00000213"/>
    </source>
</evidence>
<evidence type="ECO:0000259" key="10">
    <source>
        <dbReference type="PROSITE" id="PS52039"/>
    </source>
</evidence>
<sequence length="676" mass="77375">MSLCKEVIEKGNYTLIISEKPKAAKAIAEALSYKPISCKDNNITYYVINNNEKTTVIASTAGHLFTLSTNSKDYPVFDYEWVPRWLVEKGAFHLKKYYYLLSKLSKRASEYVNACDYDIEGSVIGYMIIKLLGNETKGKRMKFSTLTKEELLNSFKKIGPFDYDMIEAGICRHELDWIWGINTSRALMHIYKQASGKNIVLSSGRVQSPALIEVFDRYIEERSFFSPPKFQLTAVFSKDSYKFSSSHISSPFEYKKDAEEAKKRALNVKRGNVSDIKEEKERIPPPPPFNLSDLQYEASRIYGFSPSYTQKIAEDLYLDVLISYPRTNSQKLPPSIPHKNILENLSVLKEYEKQIEEVKKRNPSYIPRQGRKEDPAHPAIYPTGKIPKDLKGDKLKLYDLIVRRYISTFMDDLVLIKRRVKINVGERDVFETNGTIIESKGWLKAYKFYTIEKAIPSLKLNDIVSIESIKIASYYPSKPKLHTKTSLLKWMESQNIGTEATRAQIIETLFKRGYLKSTSKGIIPTKLGIAVSLALKKYVSELTDVSLTRSFEVRLQEIRENKKSRSDVVKEAREVMSKIISQMKAQNEKIGKELMLYSNTPKDKRCILCELPGEVNGLCIIHYSALKKLSEGLEEWMKKTGEDKETSISKIEKNKSLGQAVREVASAIKNKTIILI</sequence>
<dbReference type="RefSeq" id="WP_193803854.1">
    <property type="nucleotide sequence ID" value="NZ_JADEZV010000003.1"/>
</dbReference>
<dbReference type="GO" id="GO:0006310">
    <property type="term" value="P:DNA recombination"/>
    <property type="evidence" value="ECO:0007669"/>
    <property type="project" value="TreeGrafter"/>
</dbReference>
<dbReference type="NCBIfam" id="TIGR01057">
    <property type="entry name" value="topA_arch"/>
    <property type="match status" value="1"/>
</dbReference>
<dbReference type="Gene3D" id="3.40.50.140">
    <property type="match status" value="1"/>
</dbReference>
<keyword evidence="4" id="KW-0479">Metal-binding</keyword>
<evidence type="ECO:0000313" key="11">
    <source>
        <dbReference type="EMBL" id="MBE9391464.1"/>
    </source>
</evidence>
<dbReference type="InterPro" id="IPR013497">
    <property type="entry name" value="Topo_IA_cen"/>
</dbReference>
<dbReference type="Gene3D" id="2.70.20.10">
    <property type="entry name" value="Topoisomerase I, domain 3"/>
    <property type="match status" value="1"/>
</dbReference>
<dbReference type="PROSITE" id="PS00396">
    <property type="entry name" value="TOPO_IA_1"/>
    <property type="match status" value="1"/>
</dbReference>
<comment type="similarity">
    <text evidence="2">Belongs to the type IA topoisomerase family.</text>
</comment>
<dbReference type="InterPro" id="IPR003601">
    <property type="entry name" value="Topo_IA_2"/>
</dbReference>
<keyword evidence="7" id="KW-0238">DNA-binding</keyword>
<comment type="catalytic activity">
    <reaction evidence="1">
        <text>ATP-independent breakage of single-stranded DNA, followed by passage and rejoining.</text>
        <dbReference type="EC" id="5.6.2.1"/>
    </reaction>
</comment>
<protein>
    <recommendedName>
        <fullName evidence="3">DNA topoisomerase</fullName>
        <ecNumber evidence="3">5.6.2.1</ecNumber>
    </recommendedName>
</protein>
<dbReference type="Pfam" id="PF01131">
    <property type="entry name" value="Topoisom_bac"/>
    <property type="match status" value="1"/>
</dbReference>
<feature type="domain" description="Toprim" evidence="9">
    <location>
        <begin position="13"/>
        <end position="147"/>
    </location>
</feature>
<dbReference type="GO" id="GO:0046872">
    <property type="term" value="F:metal ion binding"/>
    <property type="evidence" value="ECO:0007669"/>
    <property type="project" value="UniProtKB-KW"/>
</dbReference>
<dbReference type="CDD" id="cd00186">
    <property type="entry name" value="TOP1Ac"/>
    <property type="match status" value="1"/>
</dbReference>
<dbReference type="Proteomes" id="UP000652307">
    <property type="component" value="Unassembled WGS sequence"/>
</dbReference>
<name>A0A843ABR1_9CREN</name>
<dbReference type="EC" id="5.6.2.1" evidence="3"/>
<dbReference type="InterPro" id="IPR013824">
    <property type="entry name" value="Topo_IA_cen_sub1"/>
</dbReference>
<proteinExistence type="inferred from homology"/>
<evidence type="ECO:0000256" key="5">
    <source>
        <dbReference type="ARBA" id="ARBA00022833"/>
    </source>
</evidence>
<dbReference type="PANTHER" id="PTHR11390:SF26">
    <property type="entry name" value="DNA TOPOISOMERASE 1"/>
    <property type="match status" value="1"/>
</dbReference>
<evidence type="ECO:0000256" key="6">
    <source>
        <dbReference type="ARBA" id="ARBA00023029"/>
    </source>
</evidence>
<keyword evidence="6" id="KW-0799">Topoisomerase</keyword>
<gene>
    <name evidence="11" type="ORF">IOK49_05185</name>
</gene>
<dbReference type="SMART" id="SM00493">
    <property type="entry name" value="TOPRIM"/>
    <property type="match status" value="1"/>
</dbReference>
<evidence type="ECO:0000256" key="7">
    <source>
        <dbReference type="ARBA" id="ARBA00023125"/>
    </source>
</evidence>